<reference evidence="6" key="1">
    <citation type="submission" date="2018-05" db="EMBL/GenBank/DDBJ databases">
        <authorList>
            <person name="Lanie J.A."/>
            <person name="Ng W.-L."/>
            <person name="Kazmierczak K.M."/>
            <person name="Andrzejewski T.M."/>
            <person name="Davidsen T.M."/>
            <person name="Wayne K.J."/>
            <person name="Tettelin H."/>
            <person name="Glass J.I."/>
            <person name="Rusch D."/>
            <person name="Podicherti R."/>
            <person name="Tsui H.-C.T."/>
            <person name="Winkler M.E."/>
        </authorList>
    </citation>
    <scope>NUCLEOTIDE SEQUENCE</scope>
</reference>
<comment type="similarity">
    <text evidence="1">Belongs to the 'phage' integrase family.</text>
</comment>
<dbReference type="InterPro" id="IPR010998">
    <property type="entry name" value="Integrase_recombinase_N"/>
</dbReference>
<sequence>MANIMERLTADNKIAYTARIRVKGFPQQTATFARKTDARLWAQKTEASIRVGKYFSQAESKRHTFSDLAARYIKTALGNKSPKVRIQYQQQLKKWCEMIGDRSLAEINPAVISECREKLSEEKTHLGKIRSSASINRYMAVLSSIFSVAVREWQWVEENPVKKIKKLKESEGRNRFLSEDEIDRLIKACRGSGNKNLLLAVVLSLSTGARQMEIWGLKWREVDLNEGTATLIETKNSQIRVVPIQSYALELMREKSKFMRIETNL</sequence>
<evidence type="ECO:0000256" key="3">
    <source>
        <dbReference type="ARBA" id="ARBA00023172"/>
    </source>
</evidence>
<keyword evidence="2" id="KW-0238">DNA-binding</keyword>
<dbReference type="InterPro" id="IPR057084">
    <property type="entry name" value="Int_N"/>
</dbReference>
<feature type="domain" description="Core-binding (CB)" evidence="5">
    <location>
        <begin position="63"/>
        <end position="150"/>
    </location>
</feature>
<gene>
    <name evidence="6" type="ORF">METZ01_LOCUS389141</name>
</gene>
<dbReference type="GO" id="GO:0003677">
    <property type="term" value="F:DNA binding"/>
    <property type="evidence" value="ECO:0007669"/>
    <property type="project" value="UniProtKB-KW"/>
</dbReference>
<dbReference type="AlphaFoldDB" id="A0A382UQA0"/>
<dbReference type="EMBL" id="UINC01145884">
    <property type="protein sequence ID" value="SVD36287.1"/>
    <property type="molecule type" value="Genomic_DNA"/>
</dbReference>
<dbReference type="PROSITE" id="PS51898">
    <property type="entry name" value="TYR_RECOMBINASE"/>
    <property type="match status" value="1"/>
</dbReference>
<evidence type="ECO:0000259" key="4">
    <source>
        <dbReference type="PROSITE" id="PS51898"/>
    </source>
</evidence>
<dbReference type="PROSITE" id="PS51900">
    <property type="entry name" value="CB"/>
    <property type="match status" value="1"/>
</dbReference>
<dbReference type="Gene3D" id="1.10.443.10">
    <property type="entry name" value="Intergrase catalytic core"/>
    <property type="match status" value="1"/>
</dbReference>
<keyword evidence="3" id="KW-0233">DNA recombination</keyword>
<protein>
    <recommendedName>
        <fullName evidence="7">Tyr recombinase domain-containing protein</fullName>
    </recommendedName>
</protein>
<dbReference type="GO" id="GO:0015074">
    <property type="term" value="P:DNA integration"/>
    <property type="evidence" value="ECO:0007669"/>
    <property type="project" value="InterPro"/>
</dbReference>
<dbReference type="InterPro" id="IPR044068">
    <property type="entry name" value="CB"/>
</dbReference>
<name>A0A382UQA0_9ZZZZ</name>
<feature type="non-terminal residue" evidence="6">
    <location>
        <position position="265"/>
    </location>
</feature>
<dbReference type="Pfam" id="PF00589">
    <property type="entry name" value="Phage_integrase"/>
    <property type="match status" value="1"/>
</dbReference>
<dbReference type="InterPro" id="IPR013762">
    <property type="entry name" value="Integrase-like_cat_sf"/>
</dbReference>
<dbReference type="PANTHER" id="PTHR30349">
    <property type="entry name" value="PHAGE INTEGRASE-RELATED"/>
    <property type="match status" value="1"/>
</dbReference>
<dbReference type="InterPro" id="IPR002104">
    <property type="entry name" value="Integrase_catalytic"/>
</dbReference>
<dbReference type="SUPFAM" id="SSF56349">
    <property type="entry name" value="DNA breaking-rejoining enzymes"/>
    <property type="match status" value="1"/>
</dbReference>
<feature type="domain" description="Tyr recombinase" evidence="4">
    <location>
        <begin position="172"/>
        <end position="265"/>
    </location>
</feature>
<evidence type="ECO:0000256" key="2">
    <source>
        <dbReference type="ARBA" id="ARBA00023125"/>
    </source>
</evidence>
<evidence type="ECO:0008006" key="7">
    <source>
        <dbReference type="Google" id="ProtNLM"/>
    </source>
</evidence>
<dbReference type="InterPro" id="IPR050090">
    <property type="entry name" value="Tyrosine_recombinase_XerCD"/>
</dbReference>
<proteinExistence type="inferred from homology"/>
<dbReference type="Gene3D" id="1.10.150.130">
    <property type="match status" value="1"/>
</dbReference>
<evidence type="ECO:0000256" key="1">
    <source>
        <dbReference type="ARBA" id="ARBA00008857"/>
    </source>
</evidence>
<organism evidence="6">
    <name type="scientific">marine metagenome</name>
    <dbReference type="NCBI Taxonomy" id="408172"/>
    <lineage>
        <taxon>unclassified sequences</taxon>
        <taxon>metagenomes</taxon>
        <taxon>ecological metagenomes</taxon>
    </lineage>
</organism>
<evidence type="ECO:0000259" key="5">
    <source>
        <dbReference type="PROSITE" id="PS51900"/>
    </source>
</evidence>
<evidence type="ECO:0000313" key="6">
    <source>
        <dbReference type="EMBL" id="SVD36287.1"/>
    </source>
</evidence>
<accession>A0A382UQA0</accession>
<dbReference type="InterPro" id="IPR011010">
    <property type="entry name" value="DNA_brk_join_enz"/>
</dbReference>
<dbReference type="Pfam" id="PF24624">
    <property type="entry name" value="Int_N"/>
    <property type="match status" value="1"/>
</dbReference>
<dbReference type="PANTHER" id="PTHR30349:SF64">
    <property type="entry name" value="PROPHAGE INTEGRASE INTD-RELATED"/>
    <property type="match status" value="1"/>
</dbReference>
<dbReference type="GO" id="GO:0006310">
    <property type="term" value="P:DNA recombination"/>
    <property type="evidence" value="ECO:0007669"/>
    <property type="project" value="UniProtKB-KW"/>
</dbReference>